<dbReference type="InterPro" id="IPR005615">
    <property type="entry name" value="Glutathione_synthase"/>
</dbReference>
<evidence type="ECO:0000256" key="9">
    <source>
        <dbReference type="ARBA" id="ARBA00022842"/>
    </source>
</evidence>
<organism evidence="15 16">
    <name type="scientific">Elsinoe australis</name>
    <dbReference type="NCBI Taxonomy" id="40998"/>
    <lineage>
        <taxon>Eukaryota</taxon>
        <taxon>Fungi</taxon>
        <taxon>Dikarya</taxon>
        <taxon>Ascomycota</taxon>
        <taxon>Pezizomycotina</taxon>
        <taxon>Dothideomycetes</taxon>
        <taxon>Dothideomycetidae</taxon>
        <taxon>Myriangiales</taxon>
        <taxon>Elsinoaceae</taxon>
        <taxon>Elsinoe</taxon>
    </lineage>
</organism>
<evidence type="ECO:0000256" key="7">
    <source>
        <dbReference type="ARBA" id="ARBA00022741"/>
    </source>
</evidence>
<feature type="binding site" evidence="11">
    <location>
        <position position="392"/>
    </location>
    <ligand>
        <name>ATP</name>
        <dbReference type="ChEBI" id="CHEBI:30616"/>
    </ligand>
</feature>
<feature type="binding site" evidence="11">
    <location>
        <begin position="290"/>
        <end position="299"/>
    </location>
    <ligand>
        <name>ATP</name>
        <dbReference type="ChEBI" id="CHEBI:30616"/>
    </ligand>
</feature>
<dbReference type="EC" id="6.3.2.3" evidence="10"/>
<accession>A0A4U7B3L6</accession>
<dbReference type="PANTHER" id="PTHR11130">
    <property type="entry name" value="GLUTATHIONE SYNTHETASE"/>
    <property type="match status" value="1"/>
</dbReference>
<dbReference type="Pfam" id="PF03917">
    <property type="entry name" value="GSH_synth_ATP"/>
    <property type="match status" value="1"/>
</dbReference>
<dbReference type="InterPro" id="IPR037013">
    <property type="entry name" value="GSH-S_sub-bd_sf"/>
</dbReference>
<feature type="binding site" evidence="11">
    <location>
        <position position="228"/>
    </location>
    <ligand>
        <name>ATP</name>
        <dbReference type="ChEBI" id="CHEBI:30616"/>
    </ligand>
</feature>
<dbReference type="Gene3D" id="3.30.470.20">
    <property type="entry name" value="ATP-grasp fold, B domain"/>
    <property type="match status" value="1"/>
</dbReference>
<dbReference type="InterPro" id="IPR014049">
    <property type="entry name" value="Glutathione_synthase_N_euk"/>
</dbReference>
<feature type="binding site" evidence="11">
    <location>
        <position position="349"/>
    </location>
    <ligand>
        <name>ATP</name>
        <dbReference type="ChEBI" id="CHEBI:30616"/>
    </ligand>
</feature>
<dbReference type="Gene3D" id="3.30.1490.80">
    <property type="match status" value="1"/>
</dbReference>
<evidence type="ECO:0000256" key="2">
    <source>
        <dbReference type="ARBA" id="ARBA00010385"/>
    </source>
</evidence>
<dbReference type="Gene3D" id="3.40.50.1760">
    <property type="entry name" value="Glutathione synthase, substrate-binding domain superfamily, eukaryotic"/>
    <property type="match status" value="1"/>
</dbReference>
<comment type="pathway">
    <text evidence="1 10">Sulfur metabolism; glutathione biosynthesis; glutathione from L-cysteine and L-glutamate: step 2/2.</text>
</comment>
<reference evidence="15 16" key="1">
    <citation type="submission" date="2018-02" db="EMBL/GenBank/DDBJ databases">
        <title>Draft genome sequences of Elsinoe sp., causing black scab on jojoba.</title>
        <authorList>
            <person name="Stodart B."/>
            <person name="Jeffress S."/>
            <person name="Ash G."/>
            <person name="Arun Chinnappa K."/>
        </authorList>
    </citation>
    <scope>NUCLEOTIDE SEQUENCE [LARGE SCALE GENOMIC DNA]</scope>
    <source>
        <strain evidence="15 16">Hillstone_2</strain>
    </source>
</reference>
<dbReference type="GO" id="GO:0043295">
    <property type="term" value="F:glutathione binding"/>
    <property type="evidence" value="ECO:0007669"/>
    <property type="project" value="UniProtKB-UniRule"/>
</dbReference>
<feature type="binding site" evidence="13">
    <location>
        <begin position="128"/>
        <end position="130"/>
    </location>
    <ligand>
        <name>substrate</name>
    </ligand>
</feature>
<dbReference type="SUPFAM" id="SSF56059">
    <property type="entry name" value="Glutathione synthetase ATP-binding domain-like"/>
    <property type="match status" value="1"/>
</dbReference>
<dbReference type="FunFam" id="3.40.50.1760:FF:000001">
    <property type="entry name" value="Glutathione synthetase"/>
    <property type="match status" value="1"/>
</dbReference>
<comment type="subunit">
    <text evidence="3">Homodimer.</text>
</comment>
<dbReference type="GO" id="GO:0005829">
    <property type="term" value="C:cytosol"/>
    <property type="evidence" value="ECO:0007669"/>
    <property type="project" value="TreeGrafter"/>
</dbReference>
<sequence>MAELWNVHKKVKEEGYVQDLSLGMFRSDYMVHVDPGPPGQKASLRQVEFNTIASSFGGLSSQISAMHDFLLKSGIYPPEAAATIKADNLVKSKSAELLASGLAEAHKAYGSGTTSLPKCVLFLVQSPERNVFDQRHLEYPLIYQHGIRTYRLPFSDVLKDTHLDSTRTLIYTPPHSPSTPHEVTTLYFRAGYSPTDYTGPDSWTARLHLERSRAIKCPSILTHLSGAKKIQQVLATPSSPHLSRFIPSPITSSRLLSTFAPIYPLDTSEAGQSARTLALDPKTAANFVLKPQREGGGNNVYRSKIPNFLKSIPEEQWPAYILMEMIDAPPLKNVILRNGEVQKGGVIGELGVYGVMLWRNELEEGQHKGVKEVLVNKEAGYLLRTKGDTSEEGGVAAGFGAVDSVLLVDG</sequence>
<gene>
    <name evidence="15" type="ORF">C1H76_1753</name>
</gene>
<feature type="binding site" evidence="13">
    <location>
        <begin position="395"/>
        <end position="396"/>
    </location>
    <ligand>
        <name>substrate</name>
    </ligand>
</feature>
<dbReference type="GO" id="GO:0005524">
    <property type="term" value="F:ATP binding"/>
    <property type="evidence" value="ECO:0007669"/>
    <property type="project" value="UniProtKB-UniRule"/>
</dbReference>
<keyword evidence="7 10" id="KW-0547">Nucleotide-binding</keyword>
<dbReference type="AlphaFoldDB" id="A0A4U7B3L6"/>
<feature type="domain" description="Glutathione synthase substrate-binding" evidence="14">
    <location>
        <begin position="118"/>
        <end position="225"/>
    </location>
</feature>
<feature type="binding site" evidence="11">
    <location>
        <position position="301"/>
    </location>
    <ligand>
        <name>ATP</name>
        <dbReference type="ChEBI" id="CHEBI:30616"/>
    </ligand>
</feature>
<proteinExistence type="inferred from homology"/>
<dbReference type="GO" id="GO:0000287">
    <property type="term" value="F:magnesium ion binding"/>
    <property type="evidence" value="ECO:0007669"/>
    <property type="project" value="UniProtKB-UniRule"/>
</dbReference>
<evidence type="ECO:0000256" key="5">
    <source>
        <dbReference type="ARBA" id="ARBA00022684"/>
    </source>
</evidence>
<evidence type="ECO:0000259" key="14">
    <source>
        <dbReference type="Pfam" id="PF03199"/>
    </source>
</evidence>
<feature type="binding site" evidence="13">
    <location>
        <begin position="189"/>
        <end position="192"/>
    </location>
    <ligand>
        <name>substrate</name>
    </ligand>
</feature>
<dbReference type="SUPFAM" id="SSF52440">
    <property type="entry name" value="PreATP-grasp domain"/>
    <property type="match status" value="1"/>
</dbReference>
<dbReference type="InterPro" id="IPR016185">
    <property type="entry name" value="PreATP-grasp_dom_sf"/>
</dbReference>
<dbReference type="PIRSF" id="PIRSF001558">
    <property type="entry name" value="GSHase"/>
    <property type="match status" value="1"/>
</dbReference>
<evidence type="ECO:0000256" key="8">
    <source>
        <dbReference type="ARBA" id="ARBA00022840"/>
    </source>
</evidence>
<dbReference type="Gene3D" id="3.30.1490.50">
    <property type="match status" value="1"/>
</dbReference>
<feature type="binding site" evidence="12">
    <location>
        <position position="50"/>
    </location>
    <ligand>
        <name>Mg(2+)</name>
        <dbReference type="ChEBI" id="CHEBI:18420"/>
    </ligand>
</feature>
<comment type="caution">
    <text evidence="15">The sequence shown here is derived from an EMBL/GenBank/DDBJ whole genome shotgun (WGS) entry which is preliminary data.</text>
</comment>
<evidence type="ECO:0000313" key="15">
    <source>
        <dbReference type="EMBL" id="TKX25908.1"/>
    </source>
</evidence>
<evidence type="ECO:0000256" key="4">
    <source>
        <dbReference type="ARBA" id="ARBA00022598"/>
    </source>
</evidence>
<feature type="binding site" evidence="13">
    <location>
        <begin position="52"/>
        <end position="55"/>
    </location>
    <ligand>
        <name>substrate</name>
    </ligand>
</feature>
<evidence type="ECO:0000256" key="12">
    <source>
        <dbReference type="PIRSR" id="PIRSR001558-2"/>
    </source>
</evidence>
<feature type="binding site" evidence="11">
    <location>
        <position position="386"/>
    </location>
    <ligand>
        <name>ATP</name>
        <dbReference type="ChEBI" id="CHEBI:30616"/>
    </ligand>
</feature>
<feature type="binding site" evidence="11">
    <location>
        <begin position="323"/>
        <end position="326"/>
    </location>
    <ligand>
        <name>ATP</name>
        <dbReference type="ChEBI" id="CHEBI:30616"/>
    </ligand>
</feature>
<evidence type="ECO:0000256" key="11">
    <source>
        <dbReference type="PIRSR" id="PIRSR001558-1"/>
    </source>
</evidence>
<evidence type="ECO:0000256" key="6">
    <source>
        <dbReference type="ARBA" id="ARBA00022723"/>
    </source>
</evidence>
<feature type="binding site" evidence="12">
    <location>
        <position position="48"/>
    </location>
    <ligand>
        <name>Mg(2+)</name>
        <dbReference type="ChEBI" id="CHEBI:18420"/>
    </ligand>
</feature>
<dbReference type="InterPro" id="IPR014709">
    <property type="entry name" value="Glutathione_synthase_C_euk"/>
</dbReference>
<dbReference type="Gene3D" id="1.10.1080.10">
    <property type="entry name" value="Glutathione Synthetase, Chain A, domain 3"/>
    <property type="match status" value="1"/>
</dbReference>
<comment type="similarity">
    <text evidence="2 10">Belongs to the eukaryotic GSH synthase family.</text>
</comment>
<feature type="binding site" evidence="11">
    <location>
        <position position="134"/>
    </location>
    <ligand>
        <name>substrate</name>
    </ligand>
</feature>
<name>A0A4U7B3L6_9PEZI</name>
<dbReference type="UniPathway" id="UPA00142">
    <property type="reaction ID" value="UER00210"/>
</dbReference>
<dbReference type="Proteomes" id="UP000308133">
    <property type="component" value="Unassembled WGS sequence"/>
</dbReference>
<evidence type="ECO:0000256" key="10">
    <source>
        <dbReference type="PIRNR" id="PIRNR001558"/>
    </source>
</evidence>
<keyword evidence="9 10" id="KW-0460">Magnesium</keyword>
<dbReference type="PANTHER" id="PTHR11130:SF0">
    <property type="entry name" value="GLUTATHIONE SYNTHETASE"/>
    <property type="match status" value="1"/>
</dbReference>
<dbReference type="FunFam" id="3.30.1490.50:FF:000002">
    <property type="entry name" value="Glutathione synthetase"/>
    <property type="match status" value="1"/>
</dbReference>
<dbReference type="EMBL" id="PTQR01000021">
    <property type="protein sequence ID" value="TKX25908.1"/>
    <property type="molecule type" value="Genomic_DNA"/>
</dbReference>
<comment type="catalytic activity">
    <reaction evidence="10">
        <text>gamma-L-glutamyl-L-cysteine + glycine + ATP = glutathione + ADP + phosphate + H(+)</text>
        <dbReference type="Rhea" id="RHEA:13557"/>
        <dbReference type="ChEBI" id="CHEBI:15378"/>
        <dbReference type="ChEBI" id="CHEBI:30616"/>
        <dbReference type="ChEBI" id="CHEBI:43474"/>
        <dbReference type="ChEBI" id="CHEBI:57305"/>
        <dbReference type="ChEBI" id="CHEBI:57925"/>
        <dbReference type="ChEBI" id="CHEBI:58173"/>
        <dbReference type="ChEBI" id="CHEBI:456216"/>
        <dbReference type="EC" id="6.3.2.3"/>
    </reaction>
</comment>
<dbReference type="InterPro" id="IPR014042">
    <property type="entry name" value="Glutathione_synthase_a-hlx"/>
</dbReference>
<evidence type="ECO:0000256" key="13">
    <source>
        <dbReference type="PIRSR" id="PIRSR001558-3"/>
    </source>
</evidence>
<keyword evidence="4 10" id="KW-0436">Ligase</keyword>
<feature type="binding site" evidence="11">
    <location>
        <position position="384"/>
    </location>
    <ligand>
        <name>substrate</name>
    </ligand>
</feature>
<feature type="binding site" evidence="12">
    <location>
        <position position="294"/>
    </location>
    <ligand>
        <name>Mg(2+)</name>
        <dbReference type="ChEBI" id="CHEBI:18420"/>
    </ligand>
</feature>
<evidence type="ECO:0000256" key="1">
    <source>
        <dbReference type="ARBA" id="ARBA00004965"/>
    </source>
</evidence>
<dbReference type="NCBIfam" id="TIGR01986">
    <property type="entry name" value="glut_syn_euk"/>
    <property type="match status" value="1"/>
</dbReference>
<dbReference type="InterPro" id="IPR004887">
    <property type="entry name" value="GSH_synth_subst-bd"/>
</dbReference>
<feature type="binding site" evidence="11">
    <location>
        <position position="48"/>
    </location>
    <ligand>
        <name>ATP</name>
        <dbReference type="ChEBI" id="CHEBI:30616"/>
    </ligand>
</feature>
<protein>
    <recommendedName>
        <fullName evidence="10">Glutathione synthetase</fullName>
        <shortName evidence="10">GSH-S</shortName>
        <ecNumber evidence="10">6.3.2.3</ecNumber>
    </recommendedName>
</protein>
<keyword evidence="8 10" id="KW-0067">ATP-binding</keyword>
<comment type="cofactor">
    <cofactor evidence="10 12">
        <name>Mg(2+)</name>
        <dbReference type="ChEBI" id="CHEBI:18420"/>
    </cofactor>
    <text evidence="10 12">Binds 1 Mg(2+) ion per subunit.</text>
</comment>
<evidence type="ECO:0000313" key="16">
    <source>
        <dbReference type="Proteomes" id="UP000308133"/>
    </source>
</evidence>
<dbReference type="Pfam" id="PF03199">
    <property type="entry name" value="GSH_synthase"/>
    <property type="match status" value="1"/>
</dbReference>
<dbReference type="GO" id="GO:0004363">
    <property type="term" value="F:glutathione synthase activity"/>
    <property type="evidence" value="ECO:0007669"/>
    <property type="project" value="UniProtKB-UniRule"/>
</dbReference>
<evidence type="ECO:0000256" key="3">
    <source>
        <dbReference type="ARBA" id="ARBA00011738"/>
    </source>
</evidence>
<keyword evidence="5 10" id="KW-0317">Glutathione biosynthesis</keyword>
<keyword evidence="6 10" id="KW-0479">Metal-binding</keyword>
<feature type="binding site" evidence="11">
    <location>
        <position position="26"/>
    </location>
    <ligand>
        <name>substrate</name>
    </ligand>
</feature>